<dbReference type="InParanoid" id="A0A4Q1BLU8"/>
<proteinExistence type="predicted"/>
<dbReference type="AlphaFoldDB" id="A0A4Q1BLU8"/>
<evidence type="ECO:0000313" key="3">
    <source>
        <dbReference type="Proteomes" id="UP000289152"/>
    </source>
</evidence>
<accession>A0A4Q1BLU8</accession>
<comment type="caution">
    <text evidence="2">The sequence shown here is derived from an EMBL/GenBank/DDBJ whole genome shotgun (WGS) entry which is preliminary data.</text>
</comment>
<dbReference type="VEuPathDB" id="FungiDB:TREMEDRAFT_64809"/>
<evidence type="ECO:0000313" key="2">
    <source>
        <dbReference type="EMBL" id="RXK38778.1"/>
    </source>
</evidence>
<name>A0A4Q1BLU8_TREME</name>
<sequence>MEPYQSRRHSQTLSRRRSTRSGTTNSTRRPSSINTLIRPANDIFFLDSHSRVQDATDTLDTWTQDWTADTVEDRNYEADDSDFTLNDSEQEYQPHVESGNAHAGNLDFSIPSPLRTRAPRPFLGGGPTLEETQDNSVGRPMISGSIHSSTADTVVPILHPNESGSLSQLRVGSRLEDDELMWEEGQNFTAGSAEEDIPLGTSGRPRKGSYLPIPHTREVKRKGFETFTDDDSEPAQSPDNDSSFNERWEKVKAKGSSKFSHG</sequence>
<feature type="compositionally biased region" description="Low complexity" evidence="1">
    <location>
        <begin position="20"/>
        <end position="32"/>
    </location>
</feature>
<organism evidence="2 3">
    <name type="scientific">Tremella mesenterica</name>
    <name type="common">Jelly fungus</name>
    <dbReference type="NCBI Taxonomy" id="5217"/>
    <lineage>
        <taxon>Eukaryota</taxon>
        <taxon>Fungi</taxon>
        <taxon>Dikarya</taxon>
        <taxon>Basidiomycota</taxon>
        <taxon>Agaricomycotina</taxon>
        <taxon>Tremellomycetes</taxon>
        <taxon>Tremellales</taxon>
        <taxon>Tremellaceae</taxon>
        <taxon>Tremella</taxon>
    </lineage>
</organism>
<keyword evidence="3" id="KW-1185">Reference proteome</keyword>
<feature type="region of interest" description="Disordered" evidence="1">
    <location>
        <begin position="191"/>
        <end position="262"/>
    </location>
</feature>
<dbReference type="Proteomes" id="UP000289152">
    <property type="component" value="Unassembled WGS sequence"/>
</dbReference>
<evidence type="ECO:0000256" key="1">
    <source>
        <dbReference type="SAM" id="MobiDB-lite"/>
    </source>
</evidence>
<dbReference type="EMBL" id="SDIL01000042">
    <property type="protein sequence ID" value="RXK38778.1"/>
    <property type="molecule type" value="Genomic_DNA"/>
</dbReference>
<feature type="compositionally biased region" description="Basic residues" evidence="1">
    <location>
        <begin position="1"/>
        <end position="19"/>
    </location>
</feature>
<gene>
    <name evidence="2" type="ORF">M231_03954</name>
</gene>
<feature type="region of interest" description="Disordered" evidence="1">
    <location>
        <begin position="1"/>
        <end position="34"/>
    </location>
</feature>
<reference evidence="2 3" key="1">
    <citation type="submission" date="2016-06" db="EMBL/GenBank/DDBJ databases">
        <title>Evolution of pathogenesis and genome organization in the Tremellales.</title>
        <authorList>
            <person name="Cuomo C."/>
            <person name="Litvintseva A."/>
            <person name="Heitman J."/>
            <person name="Chen Y."/>
            <person name="Sun S."/>
            <person name="Springer D."/>
            <person name="Dromer F."/>
            <person name="Young S."/>
            <person name="Zeng Q."/>
            <person name="Chapman S."/>
            <person name="Gujja S."/>
            <person name="Saif S."/>
            <person name="Birren B."/>
        </authorList>
    </citation>
    <scope>NUCLEOTIDE SEQUENCE [LARGE SCALE GENOMIC DNA]</scope>
    <source>
        <strain evidence="2 3">ATCC 28783</strain>
    </source>
</reference>
<protein>
    <submittedName>
        <fullName evidence="2">Uncharacterized protein</fullName>
    </submittedName>
</protein>
<feature type="compositionally biased region" description="Basic and acidic residues" evidence="1">
    <location>
        <begin position="215"/>
        <end position="224"/>
    </location>
</feature>
<feature type="compositionally biased region" description="Polar residues" evidence="1">
    <location>
        <begin position="234"/>
        <end position="243"/>
    </location>
</feature>